<dbReference type="InterPro" id="IPR001567">
    <property type="entry name" value="Pept_M3A_M3B_dom"/>
</dbReference>
<feature type="domain" description="DUF4806" evidence="9">
    <location>
        <begin position="202"/>
        <end position="268"/>
    </location>
</feature>
<dbReference type="InterPro" id="IPR032071">
    <property type="entry name" value="DUF4806"/>
</dbReference>
<keyword evidence="6 7" id="KW-0482">Metalloprotease</keyword>
<dbReference type="InterPro" id="IPR034005">
    <property type="entry name" value="M3A_DCP"/>
</dbReference>
<dbReference type="Gene3D" id="1.10.1370.10">
    <property type="entry name" value="Neurolysin, domain 3"/>
    <property type="match status" value="1"/>
</dbReference>
<evidence type="ECO:0000256" key="2">
    <source>
        <dbReference type="ARBA" id="ARBA00022670"/>
    </source>
</evidence>
<proteinExistence type="inferred from homology"/>
<evidence type="ECO:0000256" key="7">
    <source>
        <dbReference type="RuleBase" id="RU003435"/>
    </source>
</evidence>
<feature type="domain" description="Peptidase M3A/M3B catalytic" evidence="8">
    <location>
        <begin position="460"/>
        <end position="915"/>
    </location>
</feature>
<keyword evidence="3 7" id="KW-0479">Metal-binding</keyword>
<comment type="similarity">
    <text evidence="1 7">Belongs to the peptidase M3 family.</text>
</comment>
<dbReference type="CDD" id="cd06456">
    <property type="entry name" value="M3A_DCP"/>
    <property type="match status" value="1"/>
</dbReference>
<name>A0A195FVK4_9HYME</name>
<evidence type="ECO:0000256" key="6">
    <source>
        <dbReference type="ARBA" id="ARBA00023049"/>
    </source>
</evidence>
<dbReference type="InterPro" id="IPR045090">
    <property type="entry name" value="Pept_M3A_M3B"/>
</dbReference>
<dbReference type="AlphaFoldDB" id="A0A195FVK4"/>
<dbReference type="InterPro" id="IPR024079">
    <property type="entry name" value="MetalloPept_cat_dom_sf"/>
</dbReference>
<keyword evidence="2 7" id="KW-0645">Protease</keyword>
<reference evidence="10 11" key="1">
    <citation type="submission" date="2016-03" db="EMBL/GenBank/DDBJ databases">
        <title>Trachymyrmex septentrionalis WGS genome.</title>
        <authorList>
            <person name="Nygaard S."/>
            <person name="Hu H."/>
            <person name="Boomsma J."/>
            <person name="Zhang G."/>
        </authorList>
    </citation>
    <scope>NUCLEOTIDE SEQUENCE [LARGE SCALE GENOMIC DNA]</scope>
    <source>
        <strain evidence="10">Tsep2-gDNA-1</strain>
        <tissue evidence="10">Whole body</tissue>
    </source>
</reference>
<dbReference type="GO" id="GO:0046872">
    <property type="term" value="F:metal ion binding"/>
    <property type="evidence" value="ECO:0007669"/>
    <property type="project" value="UniProtKB-UniRule"/>
</dbReference>
<evidence type="ECO:0000313" key="10">
    <source>
        <dbReference type="EMBL" id="KYN44456.1"/>
    </source>
</evidence>
<feature type="non-terminal residue" evidence="10">
    <location>
        <position position="1"/>
    </location>
</feature>
<dbReference type="GO" id="GO:0004222">
    <property type="term" value="F:metalloendopeptidase activity"/>
    <property type="evidence" value="ECO:0007669"/>
    <property type="project" value="InterPro"/>
</dbReference>
<protein>
    <submittedName>
        <fullName evidence="10">Oligopeptidase A</fullName>
    </submittedName>
</protein>
<keyword evidence="4 7" id="KW-0378">Hydrolase</keyword>
<dbReference type="PANTHER" id="PTHR11804:SF83">
    <property type="entry name" value="LD37516P"/>
    <property type="match status" value="1"/>
</dbReference>
<comment type="cofactor">
    <cofactor evidence="7">
        <name>Zn(2+)</name>
        <dbReference type="ChEBI" id="CHEBI:29105"/>
    </cofactor>
    <text evidence="7">Binds 1 zinc ion.</text>
</comment>
<dbReference type="Gene3D" id="3.40.390.10">
    <property type="entry name" value="Collagenase (Catalytic Domain)"/>
    <property type="match status" value="1"/>
</dbReference>
<dbReference type="PANTHER" id="PTHR11804">
    <property type="entry name" value="PROTEASE M3 THIMET OLIGOPEPTIDASE-RELATED"/>
    <property type="match status" value="1"/>
</dbReference>
<organism evidence="10 11">
    <name type="scientific">Trachymyrmex septentrionalis</name>
    <dbReference type="NCBI Taxonomy" id="34720"/>
    <lineage>
        <taxon>Eukaryota</taxon>
        <taxon>Metazoa</taxon>
        <taxon>Ecdysozoa</taxon>
        <taxon>Arthropoda</taxon>
        <taxon>Hexapoda</taxon>
        <taxon>Insecta</taxon>
        <taxon>Pterygota</taxon>
        <taxon>Neoptera</taxon>
        <taxon>Endopterygota</taxon>
        <taxon>Hymenoptera</taxon>
        <taxon>Apocrita</taxon>
        <taxon>Aculeata</taxon>
        <taxon>Formicoidea</taxon>
        <taxon>Formicidae</taxon>
        <taxon>Myrmicinae</taxon>
        <taxon>Trachymyrmex</taxon>
    </lineage>
</organism>
<dbReference type="Pfam" id="PF16064">
    <property type="entry name" value="DUF4806"/>
    <property type="match status" value="1"/>
</dbReference>
<dbReference type="GO" id="GO:0006508">
    <property type="term" value="P:proteolysis"/>
    <property type="evidence" value="ECO:0007669"/>
    <property type="project" value="UniProtKB-KW"/>
</dbReference>
<dbReference type="InterPro" id="IPR024077">
    <property type="entry name" value="Neurolysin/TOP_dom2"/>
</dbReference>
<keyword evidence="5 7" id="KW-0862">Zinc</keyword>
<keyword evidence="11" id="KW-1185">Reference proteome</keyword>
<gene>
    <name evidence="10" type="ORF">ALC56_01154</name>
</gene>
<dbReference type="EMBL" id="KQ981219">
    <property type="protein sequence ID" value="KYN44456.1"/>
    <property type="molecule type" value="Genomic_DNA"/>
</dbReference>
<evidence type="ECO:0000256" key="4">
    <source>
        <dbReference type="ARBA" id="ARBA00022801"/>
    </source>
</evidence>
<sequence>FIFTDSLEETRKKADPNYATCDENRRHEKRVIHEKQFDDTYDTCDDSIDEDYDSSSQLQTSYKKIKINENWESSGKKSSHDKQLLHKKQFSCNKISQIAALSTPKHSLYDKSQTQIVDPLQIVRMDECNESSEFGSQEMNVQNLEFISTIAPSTTVSDIEKLIPLCEETLRYVKSIDRRLRVLERGVINEEEPEGMNVFDDILPINSIQNLKRFEESMETAEIKTKFMEFMKRIGGKGNKNMIQRCMSRLFTNEFGISCSWCGRGNNYRMCDLKCIQVLKTTKDLDVFNEYLHPIEDAYLPLETTWGIAKTLYFGNQSLMPTKCYMGIHERATRAIACKFGSAPLFRACKEALENKDIKLTHSQRRVLTKYVLEGTLNGLNLQDKEFEKYSADLSYILSKIKEYKAKYESSTAVYSMVIHKKHVVEDFPEDYLKSIAIDPRQPYLGPWKITLKPYILQPFMEYCPDRKLREAIWDADVTRCSNYQERSVQASVTLEELRSRRIEQAKRLGFKNYAEMSMKTKMAGNLENLYNTLEVLRSTALPIQEKEIANLTEFAKARDFNDIIRVWDVAYWGRKQRHSMYIDENKWREYFPLPTVLSGLFKHIETLFNVKIVESKKADIWHKDVRFFDIFDLNGSNAAPIANFYLDPYARGTEKFRNEQVSGWVSTIKSKSKVGNSTPLIAMIFNFPPPIGDKPSLLSFKDVQVLFQKFGHGLQHLLTTIEYSDIAGLSFVEWDAVFICDFFMENWLYEPFMLQKISEHYETKEPLPAEAIDSIKKMRSHLAGYKLCKELYLSHLDLELHSSETFWVAMMKRLWPKYFVLPLEKRDVHVCNFDVIWSGNWGAAYFSKVWSEMIAADLYTAFQEIKFDESQQKELGVRFRNTFLSLGGSYPAAEIFRQFRGRDPSPQALLENLGLTNSMKEIK</sequence>
<dbReference type="SUPFAM" id="SSF55486">
    <property type="entry name" value="Metalloproteases ('zincins'), catalytic domain"/>
    <property type="match status" value="1"/>
</dbReference>
<dbReference type="Proteomes" id="UP000078541">
    <property type="component" value="Unassembled WGS sequence"/>
</dbReference>
<evidence type="ECO:0000259" key="8">
    <source>
        <dbReference type="Pfam" id="PF01432"/>
    </source>
</evidence>
<accession>A0A195FVK4</accession>
<evidence type="ECO:0000256" key="5">
    <source>
        <dbReference type="ARBA" id="ARBA00022833"/>
    </source>
</evidence>
<evidence type="ECO:0000313" key="11">
    <source>
        <dbReference type="Proteomes" id="UP000078541"/>
    </source>
</evidence>
<dbReference type="STRING" id="34720.A0A195FVK4"/>
<dbReference type="Pfam" id="PF01432">
    <property type="entry name" value="Peptidase_M3"/>
    <property type="match status" value="1"/>
</dbReference>
<evidence type="ECO:0000259" key="9">
    <source>
        <dbReference type="Pfam" id="PF16064"/>
    </source>
</evidence>
<evidence type="ECO:0000256" key="1">
    <source>
        <dbReference type="ARBA" id="ARBA00006040"/>
    </source>
</evidence>
<evidence type="ECO:0000256" key="3">
    <source>
        <dbReference type="ARBA" id="ARBA00022723"/>
    </source>
</evidence>